<reference evidence="9 10" key="1">
    <citation type="submission" date="2019-03" db="EMBL/GenBank/DDBJ databases">
        <title>Genomic Encyclopedia of Type Strains, Phase IV (KMG-IV): sequencing the most valuable type-strain genomes for metagenomic binning, comparative biology and taxonomic classification.</title>
        <authorList>
            <person name="Goeker M."/>
        </authorList>
    </citation>
    <scope>NUCLEOTIDE SEQUENCE [LARGE SCALE GENOMIC DNA]</scope>
    <source>
        <strain evidence="9 10">DSM 103428</strain>
    </source>
</reference>
<comment type="catalytic activity">
    <reaction evidence="7">
        <text>[protein-PII]-uridylyl-L-tyrosine + H2O = [protein-PII]-L-tyrosine + UMP + H(+)</text>
        <dbReference type="Rhea" id="RHEA:48600"/>
        <dbReference type="Rhea" id="RHEA-COMP:12147"/>
        <dbReference type="Rhea" id="RHEA-COMP:12148"/>
        <dbReference type="ChEBI" id="CHEBI:15377"/>
        <dbReference type="ChEBI" id="CHEBI:15378"/>
        <dbReference type="ChEBI" id="CHEBI:46858"/>
        <dbReference type="ChEBI" id="CHEBI:57865"/>
        <dbReference type="ChEBI" id="CHEBI:90602"/>
    </reaction>
</comment>
<keyword evidence="2 7" id="KW-0548">Nucleotidyltransferase</keyword>
<evidence type="ECO:0000256" key="3">
    <source>
        <dbReference type="ARBA" id="ARBA00022737"/>
    </source>
</evidence>
<evidence type="ECO:0000256" key="7">
    <source>
        <dbReference type="HAMAP-Rule" id="MF_00277"/>
    </source>
</evidence>
<dbReference type="GO" id="GO:0008773">
    <property type="term" value="F:[protein-PII] uridylyltransferase activity"/>
    <property type="evidence" value="ECO:0007669"/>
    <property type="project" value="UniProtKB-UniRule"/>
</dbReference>
<dbReference type="OrthoDB" id="9758038at2"/>
<evidence type="ECO:0000313" key="9">
    <source>
        <dbReference type="EMBL" id="TCK74087.1"/>
    </source>
</evidence>
<dbReference type="InterPro" id="IPR005105">
    <property type="entry name" value="GlnD_Uridyltrans_N"/>
</dbReference>
<evidence type="ECO:0000256" key="6">
    <source>
        <dbReference type="ARBA" id="ARBA00023268"/>
    </source>
</evidence>
<dbReference type="SMART" id="SM00471">
    <property type="entry name" value="HDc"/>
    <property type="match status" value="1"/>
</dbReference>
<dbReference type="Pfam" id="PF03445">
    <property type="entry name" value="DUF294"/>
    <property type="match status" value="1"/>
</dbReference>
<dbReference type="SUPFAM" id="SSF81301">
    <property type="entry name" value="Nucleotidyltransferase"/>
    <property type="match status" value="1"/>
</dbReference>
<dbReference type="PROSITE" id="PS51671">
    <property type="entry name" value="ACT"/>
    <property type="match status" value="2"/>
</dbReference>
<comment type="function">
    <text evidence="7">Modifies, by uridylylation and deuridylylation, the PII regulatory proteins (GlnB and homologs), in response to the nitrogen status of the cell that GlnD senses through the glutamine level. Under low glutamine levels, catalyzes the conversion of the PII proteins and UTP to PII-UMP and PPi, while under higher glutamine levels, GlnD hydrolyzes PII-UMP to PII and UMP (deuridylylation). Thus, controls uridylylation state and activity of the PII proteins, and plays an important role in the regulation of nitrogen metabolism.</text>
</comment>
<dbReference type="RefSeq" id="WP_131994623.1">
    <property type="nucleotide sequence ID" value="NZ_SMGK01000002.1"/>
</dbReference>
<evidence type="ECO:0000256" key="2">
    <source>
        <dbReference type="ARBA" id="ARBA00022695"/>
    </source>
</evidence>
<comment type="cofactor">
    <cofactor evidence="7">
        <name>Mg(2+)</name>
        <dbReference type="ChEBI" id="CHEBI:18420"/>
    </cofactor>
</comment>
<dbReference type="CDD" id="cd04900">
    <property type="entry name" value="ACT_UUR-like_1"/>
    <property type="match status" value="1"/>
</dbReference>
<dbReference type="PANTHER" id="PTHR47320:SF1">
    <property type="entry name" value="BIFUNCTIONAL URIDYLYLTRANSFERASE_URIDYLYL-REMOVING ENZYME"/>
    <property type="match status" value="1"/>
</dbReference>
<comment type="domain">
    <text evidence="7">Has four distinct domains: an N-terminal nucleotidyltransferase (NT) domain responsible for UTase activity, a central HD domain that encodes UR activity, and two C-terminal ACT domains that seem to have a role in glutamine sensing.</text>
</comment>
<dbReference type="Pfam" id="PF01966">
    <property type="entry name" value="HD"/>
    <property type="match status" value="1"/>
</dbReference>
<dbReference type="InterPro" id="IPR010043">
    <property type="entry name" value="UTase/UR"/>
</dbReference>
<sequence>MTPEPLSLSRLRDTYQQETSELRATFERTGDGAASLRRRASLVEGLLRNLWSLCLSDHPEPPPIALVATGGFGRRELYPFSDVDILFVCASDSVERDYHSVIRSCTQAMWDIGLRASPATRTLKECDHVDGDNLEFTVSLLDRRFVAGDAVLYRRLEADILPALALREWNTIAQNMAELARARHSKYGNTIFHLEPNIKECPGGLRDYHVAQWLTLLNALQAEKNWPKPVTNSFYTVHNDLESAFDFLASARCFLHYRCGRDDNTLDWHAQDEAAAQSIGLETRGTADPAYWMRTYYRHARTVSRRVLLLMDDLPPARRSFYKQFRRKRTPVAGTDFFLENGRLSLDESSEVNDPDAILRIFVLIAAHGYKLSQNAEDRISDALPVLAIHMPEGPFLWNCLRDILLGPYAAQALRMMHALGILELLIPEFHGIDSLVIRDAYHRYTVDEHTFLVIDNIHALRQPHHEWEKRFSTLLPEIDRRELFFLALLMHDTGKGRRTGDHAGLSVELSESLFARLEFDIEERDTVRRLIRNHLEMSAALRRDIFATETIRNFAARVGSQNQLKMLTLMTYADIKAVAPDALTPWKAENLWQLYITTSNFLDRSVDEARYHADEDPTLLNRILAVVPDHNQQLRVFLEGLPQRYLQTRLPEQVRNHFQMVLALDQEPVQLSFRTVRQLCEVILITRDRPLLFADMAGVLSAWGMNIVKADAFSNAAGIIVDTFQFTDPFQTLELNPTEVNRFLESIRNVISGRSSIEKLLSGRSHSRRRGLAKVETATRIDFDDTASSHSSLVQVVAQDTPGLLREIAKTFAACRCNLETALIDTEGEVAIDVFYLTTEHRKLNEAEESELSAALTRAIDSLRN</sequence>
<dbReference type="CDD" id="cd04899">
    <property type="entry name" value="ACT_ACR-UUR-like_2"/>
    <property type="match status" value="1"/>
</dbReference>
<dbReference type="PIRSF" id="PIRSF006288">
    <property type="entry name" value="PII_uridyltransf"/>
    <property type="match status" value="1"/>
</dbReference>
<keyword evidence="1 7" id="KW-0808">Transferase</keyword>
<dbReference type="CDD" id="cd05401">
    <property type="entry name" value="NT_GlnE_GlnD_like"/>
    <property type="match status" value="1"/>
</dbReference>
<keyword evidence="6 7" id="KW-0511">Multifunctional enzyme</keyword>
<dbReference type="InterPro" id="IPR003607">
    <property type="entry name" value="HD/PDEase_dom"/>
</dbReference>
<dbReference type="InterPro" id="IPR013546">
    <property type="entry name" value="PII_UdlTrfase/GS_AdlTrfase"/>
</dbReference>
<dbReference type="GO" id="GO:0006808">
    <property type="term" value="P:regulation of nitrogen utilization"/>
    <property type="evidence" value="ECO:0007669"/>
    <property type="project" value="UniProtKB-UniRule"/>
</dbReference>
<keyword evidence="4 7" id="KW-0378">Hydrolase</keyword>
<evidence type="ECO:0000313" key="10">
    <source>
        <dbReference type="Proteomes" id="UP000295210"/>
    </source>
</evidence>
<proteinExistence type="inferred from homology"/>
<evidence type="ECO:0000256" key="1">
    <source>
        <dbReference type="ARBA" id="ARBA00022679"/>
    </source>
</evidence>
<comment type="caution">
    <text evidence="7">Lacks conserved residue(s) required for the propagation of feature annotation.</text>
</comment>
<dbReference type="Gene3D" id="3.30.460.10">
    <property type="entry name" value="Beta Polymerase, domain 2"/>
    <property type="match status" value="1"/>
</dbReference>
<dbReference type="EMBL" id="SMGK01000002">
    <property type="protein sequence ID" value="TCK74087.1"/>
    <property type="molecule type" value="Genomic_DNA"/>
</dbReference>
<dbReference type="NCBIfam" id="TIGR01693">
    <property type="entry name" value="UTase_glnD"/>
    <property type="match status" value="1"/>
</dbReference>
<comment type="activity regulation">
    <text evidence="7">Uridylyltransferase (UTase) activity is inhibited by glutamine, while glutamine activates uridylyl-removing (UR) activity.</text>
</comment>
<feature type="region of interest" description="Uridylyltransferase" evidence="7">
    <location>
        <begin position="1"/>
        <end position="331"/>
    </location>
</feature>
<dbReference type="SUPFAM" id="SSF55021">
    <property type="entry name" value="ACT-like"/>
    <property type="match status" value="2"/>
</dbReference>
<feature type="domain" description="ACT" evidence="8">
    <location>
        <begin position="682"/>
        <end position="759"/>
    </location>
</feature>
<comment type="caution">
    <text evidence="9">The sequence shown here is derived from an EMBL/GenBank/DDBJ whole genome shotgun (WGS) entry which is preliminary data.</text>
</comment>
<keyword evidence="3" id="KW-0677">Repeat</keyword>
<accession>A0A4R1L9P8</accession>
<feature type="domain" description="ACT" evidence="8">
    <location>
        <begin position="794"/>
        <end position="866"/>
    </location>
</feature>
<dbReference type="InterPro" id="IPR006674">
    <property type="entry name" value="HD_domain"/>
</dbReference>
<protein>
    <recommendedName>
        <fullName evidence="7">Bifunctional uridylyltransferase/uridylyl-removing enzyme</fullName>
        <shortName evidence="7">UTase/UR</shortName>
    </recommendedName>
    <alternativeName>
        <fullName evidence="7">Bifunctional [protein-PII] modification enzyme</fullName>
    </alternativeName>
    <alternativeName>
        <fullName evidence="7">Bifunctional nitrogen sensor protein</fullName>
    </alternativeName>
    <domain>
        <recommendedName>
            <fullName evidence="7">[Protein-PII] uridylyltransferase</fullName>
            <shortName evidence="7">PII uridylyltransferase</shortName>
            <shortName evidence="7">UTase</shortName>
            <ecNumber evidence="7">2.7.7.59</ecNumber>
        </recommendedName>
    </domain>
    <domain>
        <recommendedName>
            <fullName evidence="7">[Protein-PII]-UMP uridylyl-removing enzyme</fullName>
            <shortName evidence="7">UR</shortName>
            <ecNumber evidence="7">3.1.4.-</ecNumber>
        </recommendedName>
    </domain>
</protein>
<dbReference type="InterPro" id="IPR043519">
    <property type="entry name" value="NT_sf"/>
</dbReference>
<dbReference type="InterPro" id="IPR045865">
    <property type="entry name" value="ACT-like_dom_sf"/>
</dbReference>
<evidence type="ECO:0000256" key="5">
    <source>
        <dbReference type="ARBA" id="ARBA00022842"/>
    </source>
</evidence>
<dbReference type="InterPro" id="IPR002912">
    <property type="entry name" value="ACT_dom"/>
</dbReference>
<dbReference type="AlphaFoldDB" id="A0A4R1L9P8"/>
<keyword evidence="5 7" id="KW-0460">Magnesium</keyword>
<evidence type="ECO:0000259" key="8">
    <source>
        <dbReference type="PROSITE" id="PS51671"/>
    </source>
</evidence>
<dbReference type="EC" id="2.7.7.59" evidence="7"/>
<dbReference type="SUPFAM" id="SSF81891">
    <property type="entry name" value="Poly A polymerase C-terminal region-like"/>
    <property type="match status" value="1"/>
</dbReference>
<keyword evidence="10" id="KW-1185">Reference proteome</keyword>
<dbReference type="Pfam" id="PF08335">
    <property type="entry name" value="GlnD_UR_UTase"/>
    <property type="match status" value="1"/>
</dbReference>
<evidence type="ECO:0000256" key="4">
    <source>
        <dbReference type="ARBA" id="ARBA00022801"/>
    </source>
</evidence>
<gene>
    <name evidence="7" type="primary">glnD</name>
    <name evidence="9" type="ORF">C7378_1707</name>
</gene>
<comment type="catalytic activity">
    <reaction evidence="7">
        <text>[protein-PII]-L-tyrosine + UTP = [protein-PII]-uridylyl-L-tyrosine + diphosphate</text>
        <dbReference type="Rhea" id="RHEA:13673"/>
        <dbReference type="Rhea" id="RHEA-COMP:12147"/>
        <dbReference type="Rhea" id="RHEA-COMP:12148"/>
        <dbReference type="ChEBI" id="CHEBI:33019"/>
        <dbReference type="ChEBI" id="CHEBI:46398"/>
        <dbReference type="ChEBI" id="CHEBI:46858"/>
        <dbReference type="ChEBI" id="CHEBI:90602"/>
        <dbReference type="EC" id="2.7.7.59"/>
    </reaction>
</comment>
<dbReference type="Gene3D" id="1.10.3090.10">
    <property type="entry name" value="cca-adding enzyme, domain 2"/>
    <property type="match status" value="1"/>
</dbReference>
<dbReference type="PANTHER" id="PTHR47320">
    <property type="entry name" value="BIFUNCTIONAL URIDYLYLTRANSFERASE/URIDYLYL-REMOVING ENZYME"/>
    <property type="match status" value="1"/>
</dbReference>
<comment type="similarity">
    <text evidence="7">Belongs to the GlnD family.</text>
</comment>
<dbReference type="GO" id="GO:0008081">
    <property type="term" value="F:phosphoric diester hydrolase activity"/>
    <property type="evidence" value="ECO:0007669"/>
    <property type="project" value="UniProtKB-UniRule"/>
</dbReference>
<dbReference type="Proteomes" id="UP000295210">
    <property type="component" value="Unassembled WGS sequence"/>
</dbReference>
<name>A0A4R1L9P8_9BACT</name>
<dbReference type="EC" id="3.1.4.-" evidence="7"/>
<organism evidence="9 10">
    <name type="scientific">Acidipila rosea</name>
    <dbReference type="NCBI Taxonomy" id="768535"/>
    <lineage>
        <taxon>Bacteria</taxon>
        <taxon>Pseudomonadati</taxon>
        <taxon>Acidobacteriota</taxon>
        <taxon>Terriglobia</taxon>
        <taxon>Terriglobales</taxon>
        <taxon>Acidobacteriaceae</taxon>
        <taxon>Acidipila</taxon>
    </lineage>
</organism>
<dbReference type="HAMAP" id="MF_00277">
    <property type="entry name" value="PII_uridylyl_transf"/>
    <property type="match status" value="1"/>
</dbReference>